<dbReference type="GO" id="GO:0019164">
    <property type="term" value="F:pyruvate synthase activity"/>
    <property type="evidence" value="ECO:0007669"/>
    <property type="project" value="UniProtKB-EC"/>
</dbReference>
<dbReference type="eggNOG" id="arCOG01603">
    <property type="taxonomic scope" value="Archaea"/>
</dbReference>
<dbReference type="STRING" id="671065.MetMK1DRAFT_00014590"/>
<feature type="domain" description="Pyruvate/ketoisovalerate oxidoreductase catalytic" evidence="4">
    <location>
        <begin position="10"/>
        <end position="173"/>
    </location>
</feature>
<dbReference type="Pfam" id="PF01558">
    <property type="entry name" value="POR"/>
    <property type="match status" value="1"/>
</dbReference>
<keyword evidence="6" id="KW-1185">Reference proteome</keyword>
<organism evidence="5 6">
    <name type="scientific">Metallosphaera yellowstonensis MK1</name>
    <dbReference type="NCBI Taxonomy" id="671065"/>
    <lineage>
        <taxon>Archaea</taxon>
        <taxon>Thermoproteota</taxon>
        <taxon>Thermoprotei</taxon>
        <taxon>Sulfolobales</taxon>
        <taxon>Sulfolobaceae</taxon>
        <taxon>Metallosphaera</taxon>
    </lineage>
</organism>
<keyword evidence="5" id="KW-0670">Pyruvate</keyword>
<evidence type="ECO:0000313" key="5">
    <source>
        <dbReference type="EMBL" id="EHP70955.1"/>
    </source>
</evidence>
<dbReference type="RefSeq" id="WP_009071944.1">
    <property type="nucleotide sequence ID" value="NZ_JH597761.1"/>
</dbReference>
<dbReference type="InterPro" id="IPR051626">
    <property type="entry name" value="Oxidoreductase_gamma_subunit"/>
</dbReference>
<gene>
    <name evidence="5" type="ORF">MetMK1DRAFT_00014590</name>
</gene>
<dbReference type="EC" id="1.2.7.1" evidence="1"/>
<dbReference type="AlphaFoldDB" id="H2C460"/>
<dbReference type="NCBIfam" id="TIGR02175">
    <property type="entry name" value="PorC_KorC"/>
    <property type="match status" value="1"/>
</dbReference>
<evidence type="ECO:0000256" key="3">
    <source>
        <dbReference type="ARBA" id="ARBA00049357"/>
    </source>
</evidence>
<evidence type="ECO:0000259" key="4">
    <source>
        <dbReference type="Pfam" id="PF01558"/>
    </source>
</evidence>
<sequence length="180" mass="19458">MIEISLKGRGGQGVVTAGEIMAKAAIVEGKYAQSIPFFGGERRGAPVSCEVRISDQPISLHRRVYNPDVVTVFDATLMDLLNPLTGIKEGGILLINTDNPRRYWNRTYYVDATGIARSLGLNIAGWAVVNTAMVGALSSVTKLVDIGTAEDVVKEEFPGKLGELNVEAMYLGFKEVRALD</sequence>
<name>H2C460_9CREN</name>
<protein>
    <recommendedName>
        <fullName evidence="1">pyruvate synthase</fullName>
        <ecNumber evidence="1">1.2.7.1</ecNumber>
    </recommendedName>
</protein>
<evidence type="ECO:0000313" key="6">
    <source>
        <dbReference type="Proteomes" id="UP000003980"/>
    </source>
</evidence>
<accession>H2C460</accession>
<keyword evidence="2" id="KW-0560">Oxidoreductase</keyword>
<dbReference type="Gene3D" id="3.40.920.10">
    <property type="entry name" value="Pyruvate-ferredoxin oxidoreductase, PFOR, domain III"/>
    <property type="match status" value="1"/>
</dbReference>
<dbReference type="InterPro" id="IPR011894">
    <property type="entry name" value="PorC_KorC"/>
</dbReference>
<dbReference type="HOGENOM" id="CLU_087284_2_0_2"/>
<dbReference type="SUPFAM" id="SSF53323">
    <property type="entry name" value="Pyruvate-ferredoxin oxidoreductase, PFOR, domain III"/>
    <property type="match status" value="1"/>
</dbReference>
<dbReference type="InterPro" id="IPR019752">
    <property type="entry name" value="Pyrv/ketoisovalerate_OxRed_cat"/>
</dbReference>
<reference evidence="5 6" key="1">
    <citation type="submission" date="2012-01" db="EMBL/GenBank/DDBJ databases">
        <title>Improved High-Quality Draft sequence of Metallosphaera yellowstonensis MK1.</title>
        <authorList>
            <consortium name="US DOE Joint Genome Institute"/>
            <person name="Lucas S."/>
            <person name="Han J."/>
            <person name="Cheng J.-F."/>
            <person name="Goodwin L."/>
            <person name="Pitluck S."/>
            <person name="Peters L."/>
            <person name="Teshima H."/>
            <person name="Detter J.C."/>
            <person name="Han C."/>
            <person name="Tapia R."/>
            <person name="Land M."/>
            <person name="Hauser L."/>
            <person name="Kyrpides N."/>
            <person name="Kozubal M."/>
            <person name="Macur R.E."/>
            <person name="Jay Z."/>
            <person name="Inskeep W."/>
            <person name="Woyke T."/>
        </authorList>
    </citation>
    <scope>NUCLEOTIDE SEQUENCE [LARGE SCALE GENOMIC DNA]</scope>
    <source>
        <strain evidence="5 6">MK1</strain>
    </source>
</reference>
<dbReference type="EMBL" id="JH597761">
    <property type="protein sequence ID" value="EHP70955.1"/>
    <property type="molecule type" value="Genomic_DNA"/>
</dbReference>
<comment type="catalytic activity">
    <reaction evidence="3">
        <text>2 oxidized [2Fe-2S]-[ferredoxin] + pyruvate + CoA = 2 reduced [2Fe-2S]-[ferredoxin] + acetyl-CoA + CO2 + H(+)</text>
        <dbReference type="Rhea" id="RHEA:12765"/>
        <dbReference type="Rhea" id="RHEA-COMP:10000"/>
        <dbReference type="Rhea" id="RHEA-COMP:10001"/>
        <dbReference type="ChEBI" id="CHEBI:15361"/>
        <dbReference type="ChEBI" id="CHEBI:15378"/>
        <dbReference type="ChEBI" id="CHEBI:16526"/>
        <dbReference type="ChEBI" id="CHEBI:33737"/>
        <dbReference type="ChEBI" id="CHEBI:33738"/>
        <dbReference type="ChEBI" id="CHEBI:57287"/>
        <dbReference type="ChEBI" id="CHEBI:57288"/>
        <dbReference type="EC" id="1.2.7.1"/>
    </reaction>
</comment>
<evidence type="ECO:0000256" key="1">
    <source>
        <dbReference type="ARBA" id="ARBA00012822"/>
    </source>
</evidence>
<dbReference type="PANTHER" id="PTHR43366:SF1">
    <property type="entry name" value="PYRUVATE SYNTHASE SUBUNIT PORC"/>
    <property type="match status" value="1"/>
</dbReference>
<dbReference type="OrthoDB" id="372091at2157"/>
<dbReference type="Proteomes" id="UP000003980">
    <property type="component" value="Unassembled WGS sequence"/>
</dbReference>
<dbReference type="PANTHER" id="PTHR43366">
    <property type="entry name" value="PYRUVATE SYNTHASE SUBUNIT PORC"/>
    <property type="match status" value="1"/>
</dbReference>
<evidence type="ECO:0000256" key="2">
    <source>
        <dbReference type="ARBA" id="ARBA00023002"/>
    </source>
</evidence>
<dbReference type="InterPro" id="IPR002869">
    <property type="entry name" value="Pyrv_flavodox_OxRed_cen"/>
</dbReference>
<proteinExistence type="predicted"/>